<organism evidence="1 2">
    <name type="scientific">Paenibacillus tritici</name>
    <dbReference type="NCBI Taxonomy" id="1873425"/>
    <lineage>
        <taxon>Bacteria</taxon>
        <taxon>Bacillati</taxon>
        <taxon>Bacillota</taxon>
        <taxon>Bacilli</taxon>
        <taxon>Bacillales</taxon>
        <taxon>Paenibacillaceae</taxon>
        <taxon>Paenibacillus</taxon>
    </lineage>
</organism>
<name>A0ABX2DZJ1_9BACL</name>
<sequence>MEAIRLSIVKSRELGMNAWFYDENGWPSGFADGEVPAKGIAYQQKMLAWEKPPFRYPVEMALPGIFTDEPQFARSRLPWSFELEFGRAVYRRYFGLLHAGENRIRLELTGSCRNLLGRIIIFKVRSTR</sequence>
<evidence type="ECO:0000313" key="1">
    <source>
        <dbReference type="EMBL" id="NQX49654.1"/>
    </source>
</evidence>
<gene>
    <name evidence="1" type="ORF">HQN87_30600</name>
</gene>
<protein>
    <submittedName>
        <fullName evidence="1">Uncharacterized protein</fullName>
    </submittedName>
</protein>
<reference evidence="1 2" key="1">
    <citation type="submission" date="2020-05" db="EMBL/GenBank/DDBJ databases">
        <title>Paenibacillus glebae, sp. nov., Paenibacillus humi sp. nov., Paenibacillus pedi sp. nov., Paenibacillus terrestris sp. nov. and Paenibacillus terricola sp. nov., isolated from a forest top soil sample.</title>
        <authorList>
            <person name="Qi S."/>
            <person name="Carlier A."/>
            <person name="Cnockaert M."/>
            <person name="Vandamme P."/>
        </authorList>
    </citation>
    <scope>NUCLEOTIDE SEQUENCE [LARGE SCALE GENOMIC DNA]</scope>
    <source>
        <strain evidence="1 2">LMG 29502</strain>
    </source>
</reference>
<proteinExistence type="predicted"/>
<dbReference type="EMBL" id="JABMKX010000029">
    <property type="protein sequence ID" value="NQX49654.1"/>
    <property type="molecule type" value="Genomic_DNA"/>
</dbReference>
<dbReference type="RefSeq" id="WP_173140889.1">
    <property type="nucleotide sequence ID" value="NZ_JABMKX010000029.1"/>
</dbReference>
<evidence type="ECO:0000313" key="2">
    <source>
        <dbReference type="Proteomes" id="UP000711047"/>
    </source>
</evidence>
<keyword evidence="2" id="KW-1185">Reference proteome</keyword>
<comment type="caution">
    <text evidence="1">The sequence shown here is derived from an EMBL/GenBank/DDBJ whole genome shotgun (WGS) entry which is preliminary data.</text>
</comment>
<dbReference type="Proteomes" id="UP000711047">
    <property type="component" value="Unassembled WGS sequence"/>
</dbReference>
<accession>A0ABX2DZJ1</accession>